<sequence length="282" mass="30485">MGCVISCGLKFVLQIFNIVLCVAFLAAALFGILLKTSKSIVQQLLSKFFDQFDIGDKDLRYLTKFITENADGIAVILIVVGLVLAALCLIGCIASCCGYNILLKIYATILIVLLVAQIIAVAVVFSDPTRLTSLIVNSMEKLLQLFGDGSEEGKMSTAVWDAAMTIDSTCCGMDGCSDFDKLGKPPPIQCCNMTTRPCDSEAARKAHVPGCRDKIVTFTASNMKSLLIVSICAILLQVSPKPVLCRSHRDCDAGDLLVNKLWRQENIDVTVISTPFICISSL</sequence>
<evidence type="ECO:0000313" key="6">
    <source>
        <dbReference type="EMBL" id="CDS22353.1"/>
    </source>
</evidence>
<evidence type="ECO:0000313" key="7">
    <source>
        <dbReference type="Proteomes" id="UP000492820"/>
    </source>
</evidence>
<dbReference type="Pfam" id="PF00335">
    <property type="entry name" value="Tetraspanin"/>
    <property type="match status" value="1"/>
</dbReference>
<keyword evidence="4 5" id="KW-0472">Membrane</keyword>
<comment type="subcellular location">
    <subcellularLocation>
        <location evidence="1">Membrane</location>
        <topology evidence="1">Multi-pass membrane protein</topology>
    </subcellularLocation>
</comment>
<dbReference type="WBParaSite" id="EgrG_000355400">
    <property type="protein sequence ID" value="EgrG_000355400"/>
    <property type="gene ID" value="EgrG_000355400"/>
</dbReference>
<evidence type="ECO:0000256" key="3">
    <source>
        <dbReference type="ARBA" id="ARBA00022989"/>
    </source>
</evidence>
<gene>
    <name evidence="6" type="ORF">EgrG_000355400</name>
</gene>
<dbReference type="EMBL" id="LK028586">
    <property type="protein sequence ID" value="CDS22353.1"/>
    <property type="molecule type" value="Genomic_DNA"/>
</dbReference>
<reference evidence="6" key="2">
    <citation type="submission" date="2014-06" db="EMBL/GenBank/DDBJ databases">
        <authorList>
            <person name="Aslett M."/>
        </authorList>
    </citation>
    <scope>NUCLEOTIDE SEQUENCE</scope>
</reference>
<organism evidence="6">
    <name type="scientific">Echinococcus granulosus</name>
    <name type="common">Hydatid tapeworm</name>
    <dbReference type="NCBI Taxonomy" id="6210"/>
    <lineage>
        <taxon>Eukaryota</taxon>
        <taxon>Metazoa</taxon>
        <taxon>Spiralia</taxon>
        <taxon>Lophotrochozoa</taxon>
        <taxon>Platyhelminthes</taxon>
        <taxon>Cestoda</taxon>
        <taxon>Eucestoda</taxon>
        <taxon>Cyclophyllidea</taxon>
        <taxon>Taeniidae</taxon>
        <taxon>Echinococcus</taxon>
        <taxon>Echinococcus granulosus group</taxon>
    </lineage>
</organism>
<dbReference type="SUPFAM" id="SSF48652">
    <property type="entry name" value="Tetraspanin"/>
    <property type="match status" value="1"/>
</dbReference>
<feature type="transmembrane region" description="Helical" evidence="5">
    <location>
        <begin position="72"/>
        <end position="93"/>
    </location>
</feature>
<evidence type="ECO:0000256" key="5">
    <source>
        <dbReference type="SAM" id="Phobius"/>
    </source>
</evidence>
<keyword evidence="2 5" id="KW-0812">Transmembrane</keyword>
<feature type="transmembrane region" description="Helical" evidence="5">
    <location>
        <begin position="105"/>
        <end position="125"/>
    </location>
</feature>
<dbReference type="Proteomes" id="UP000492820">
    <property type="component" value="Unassembled WGS sequence"/>
</dbReference>
<accession>A0A068WXH9</accession>
<feature type="transmembrane region" description="Helical" evidence="5">
    <location>
        <begin position="12"/>
        <end position="34"/>
    </location>
</feature>
<dbReference type="InterPro" id="IPR008952">
    <property type="entry name" value="Tetraspanin_EC2_sf"/>
</dbReference>
<dbReference type="PANTHER" id="PTHR19282:SF477">
    <property type="entry name" value="TETRASPANIN"/>
    <property type="match status" value="1"/>
</dbReference>
<dbReference type="Gene3D" id="1.10.1450.10">
    <property type="entry name" value="Tetraspanin"/>
    <property type="match status" value="1"/>
</dbReference>
<name>A0A068WXH9_ECHGR</name>
<proteinExistence type="predicted"/>
<evidence type="ECO:0000256" key="4">
    <source>
        <dbReference type="ARBA" id="ARBA00023136"/>
    </source>
</evidence>
<dbReference type="GO" id="GO:0005886">
    <property type="term" value="C:plasma membrane"/>
    <property type="evidence" value="ECO:0007669"/>
    <property type="project" value="TreeGrafter"/>
</dbReference>
<dbReference type="CDD" id="cd03127">
    <property type="entry name" value="tetraspanin_LEL"/>
    <property type="match status" value="1"/>
</dbReference>
<reference evidence="6 7" key="1">
    <citation type="journal article" date="2013" name="Nature">
        <title>The genomes of four tapeworm species reveal adaptations to parasitism.</title>
        <authorList>
            <person name="Tsai I.J."/>
            <person name="Zarowiecki M."/>
            <person name="Holroyd N."/>
            <person name="Garciarrubio A."/>
            <person name="Sanchez-Flores A."/>
            <person name="Brooks K.L."/>
            <person name="Tracey A."/>
            <person name="Bobes R.J."/>
            <person name="Fragoso G."/>
            <person name="Sciutto E."/>
            <person name="Aslett M."/>
            <person name="Beasley H."/>
            <person name="Bennett H.M."/>
            <person name="Cai J."/>
            <person name="Camicia F."/>
            <person name="Clark R."/>
            <person name="Cucher M."/>
            <person name="De Silva N."/>
            <person name="Day T.A."/>
            <person name="Deplazes P."/>
            <person name="Estrada K."/>
            <person name="Fernandez C."/>
            <person name="Holland P.W."/>
            <person name="Hou J."/>
            <person name="Hu S."/>
            <person name="Huckvale T."/>
            <person name="Hung S.S."/>
            <person name="Kamenetzky L."/>
            <person name="Keane J.A."/>
            <person name="Kiss F."/>
            <person name="Koziol U."/>
            <person name="Lambert O."/>
            <person name="Liu K."/>
            <person name="Luo X."/>
            <person name="Luo Y."/>
            <person name="Macchiaroli N."/>
            <person name="Nichol S."/>
            <person name="Paps J."/>
            <person name="Parkinson J."/>
            <person name="Pouchkina-Stantcheva N."/>
            <person name="Riddiford N."/>
            <person name="Rosenzvit M."/>
            <person name="Salinas G."/>
            <person name="Wasmuth J.D."/>
            <person name="Zamanian M."/>
            <person name="Zheng Y."/>
            <person name="Cai X."/>
            <person name="Soberon X."/>
            <person name="Olson P.D."/>
            <person name="Laclette J.P."/>
            <person name="Brehm K."/>
            <person name="Berriman M."/>
            <person name="Garciarrubio A."/>
            <person name="Bobes R.J."/>
            <person name="Fragoso G."/>
            <person name="Sanchez-Flores A."/>
            <person name="Estrada K."/>
            <person name="Cevallos M.A."/>
            <person name="Morett E."/>
            <person name="Gonzalez V."/>
            <person name="Portillo T."/>
            <person name="Ochoa-Leyva A."/>
            <person name="Jose M.V."/>
            <person name="Sciutto E."/>
            <person name="Landa A."/>
            <person name="Jimenez L."/>
            <person name="Valdes V."/>
            <person name="Carrero J.C."/>
            <person name="Larralde C."/>
            <person name="Morales-Montor J."/>
            <person name="Limon-Lason J."/>
            <person name="Soberon X."/>
            <person name="Laclette J.P."/>
        </authorList>
    </citation>
    <scope>NUCLEOTIDE SEQUENCE [LARGE SCALE GENOMIC DNA]</scope>
</reference>
<dbReference type="InterPro" id="IPR018499">
    <property type="entry name" value="Tetraspanin/Peripherin"/>
</dbReference>
<dbReference type="PANTHER" id="PTHR19282">
    <property type="entry name" value="TETRASPANIN"/>
    <property type="match status" value="1"/>
</dbReference>
<evidence type="ECO:0000256" key="1">
    <source>
        <dbReference type="ARBA" id="ARBA00004141"/>
    </source>
</evidence>
<reference evidence="8" key="3">
    <citation type="submission" date="2020-10" db="UniProtKB">
        <authorList>
            <consortium name="WormBaseParasite"/>
        </authorList>
    </citation>
    <scope>IDENTIFICATION</scope>
</reference>
<dbReference type="AlphaFoldDB" id="A0A068WXH9"/>
<protein>
    <submittedName>
        <fullName evidence="6 8">Tetraspanin</fullName>
    </submittedName>
</protein>
<evidence type="ECO:0000313" key="8">
    <source>
        <dbReference type="WBParaSite" id="EgrG_000355400"/>
    </source>
</evidence>
<evidence type="ECO:0000256" key="2">
    <source>
        <dbReference type="ARBA" id="ARBA00022692"/>
    </source>
</evidence>
<keyword evidence="3 5" id="KW-1133">Transmembrane helix</keyword>
<dbReference type="OrthoDB" id="6274890at2759"/>